<accession>C5M045</accession>
<gene>
    <name evidence="1" type="ORF">Pmar_PMAR007472</name>
</gene>
<proteinExistence type="predicted"/>
<dbReference type="EMBL" id="GG687015">
    <property type="protein sequence ID" value="EEQ97623.1"/>
    <property type="molecule type" value="Genomic_DNA"/>
</dbReference>
<dbReference type="Proteomes" id="UP000007800">
    <property type="component" value="Unassembled WGS sequence"/>
</dbReference>
<reference evidence="1 2" key="1">
    <citation type="submission" date="2008-07" db="EMBL/GenBank/DDBJ databases">
        <authorList>
            <person name="El-Sayed N."/>
            <person name="Caler E."/>
            <person name="Inman J."/>
            <person name="Amedeo P."/>
            <person name="Hass B."/>
            <person name="Wortman J."/>
        </authorList>
    </citation>
    <scope>NUCLEOTIDE SEQUENCE [LARGE SCALE GENOMIC DNA]</scope>
    <source>
        <strain evidence="2">ATCC 50983 / TXsc</strain>
    </source>
</reference>
<sequence length="52" mass="6181">MLTRAVDNAKKEKNLFEFGVRDGRVEALLNHMFEKNQKVDMDDEWDEVKVLQ</sequence>
<organism evidence="2">
    <name type="scientific">Perkinsus marinus (strain ATCC 50983 / TXsc)</name>
    <dbReference type="NCBI Taxonomy" id="423536"/>
    <lineage>
        <taxon>Eukaryota</taxon>
        <taxon>Sar</taxon>
        <taxon>Alveolata</taxon>
        <taxon>Perkinsozoa</taxon>
        <taxon>Perkinsea</taxon>
        <taxon>Perkinsida</taxon>
        <taxon>Perkinsidae</taxon>
        <taxon>Perkinsus</taxon>
    </lineage>
</organism>
<protein>
    <submittedName>
        <fullName evidence="1">Uncharacterized protein</fullName>
    </submittedName>
</protein>
<dbReference type="GeneID" id="9036825"/>
<dbReference type="InParanoid" id="C5M045"/>
<evidence type="ECO:0000313" key="1">
    <source>
        <dbReference type="EMBL" id="EEQ97623.1"/>
    </source>
</evidence>
<evidence type="ECO:0000313" key="2">
    <source>
        <dbReference type="Proteomes" id="UP000007800"/>
    </source>
</evidence>
<dbReference type="RefSeq" id="XP_002764906.1">
    <property type="nucleotide sequence ID" value="XM_002764860.1"/>
</dbReference>
<dbReference type="AlphaFoldDB" id="C5M045"/>
<name>C5M045_PERM5</name>
<keyword evidence="2" id="KW-1185">Reference proteome</keyword>